<evidence type="ECO:0000313" key="2">
    <source>
        <dbReference type="Proteomes" id="UP000004995"/>
    </source>
</evidence>
<name>K4APM3_SETIT</name>
<keyword evidence="2" id="KW-1185">Reference proteome</keyword>
<protein>
    <submittedName>
        <fullName evidence="1">Uncharacterized protein</fullName>
    </submittedName>
</protein>
<dbReference type="EnsemblPlants" id="KQK85600">
    <property type="protein sequence ID" value="KQK85600"/>
    <property type="gene ID" value="SETIT_040871mg"/>
</dbReference>
<dbReference type="Gramene" id="KQK85600">
    <property type="protein sequence ID" value="KQK85600"/>
    <property type="gene ID" value="SETIT_040871mg"/>
</dbReference>
<dbReference type="InterPro" id="IPR027417">
    <property type="entry name" value="P-loop_NTPase"/>
</dbReference>
<dbReference type="Gene3D" id="3.40.50.300">
    <property type="entry name" value="P-loop containing nucleotide triphosphate hydrolases"/>
    <property type="match status" value="1"/>
</dbReference>
<organism evidence="1 2">
    <name type="scientific">Setaria italica</name>
    <name type="common">Foxtail millet</name>
    <name type="synonym">Panicum italicum</name>
    <dbReference type="NCBI Taxonomy" id="4555"/>
    <lineage>
        <taxon>Eukaryota</taxon>
        <taxon>Viridiplantae</taxon>
        <taxon>Streptophyta</taxon>
        <taxon>Embryophyta</taxon>
        <taxon>Tracheophyta</taxon>
        <taxon>Spermatophyta</taxon>
        <taxon>Magnoliopsida</taxon>
        <taxon>Liliopsida</taxon>
        <taxon>Poales</taxon>
        <taxon>Poaceae</taxon>
        <taxon>PACMAD clade</taxon>
        <taxon>Panicoideae</taxon>
        <taxon>Panicodae</taxon>
        <taxon>Paniceae</taxon>
        <taxon>Cenchrinae</taxon>
        <taxon>Setaria</taxon>
    </lineage>
</organism>
<dbReference type="Proteomes" id="UP000004995">
    <property type="component" value="Unassembled WGS sequence"/>
</dbReference>
<proteinExistence type="predicted"/>
<dbReference type="AlphaFoldDB" id="K4APM3"/>
<reference evidence="2" key="1">
    <citation type="journal article" date="2012" name="Nat. Biotechnol.">
        <title>Reference genome sequence of the model plant Setaria.</title>
        <authorList>
            <person name="Bennetzen J.L."/>
            <person name="Schmutz J."/>
            <person name="Wang H."/>
            <person name="Percifield R."/>
            <person name="Hawkins J."/>
            <person name="Pontaroli A.C."/>
            <person name="Estep M."/>
            <person name="Feng L."/>
            <person name="Vaughn J.N."/>
            <person name="Grimwood J."/>
            <person name="Jenkins J."/>
            <person name="Barry K."/>
            <person name="Lindquist E."/>
            <person name="Hellsten U."/>
            <person name="Deshpande S."/>
            <person name="Wang X."/>
            <person name="Wu X."/>
            <person name="Mitros T."/>
            <person name="Triplett J."/>
            <person name="Yang X."/>
            <person name="Ye C.Y."/>
            <person name="Mauro-Herrera M."/>
            <person name="Wang L."/>
            <person name="Li P."/>
            <person name="Sharma M."/>
            <person name="Sharma R."/>
            <person name="Ronald P.C."/>
            <person name="Panaud O."/>
            <person name="Kellogg E.A."/>
            <person name="Brutnell T.P."/>
            <person name="Doust A.N."/>
            <person name="Tuskan G.A."/>
            <person name="Rokhsar D."/>
            <person name="Devos K.M."/>
        </authorList>
    </citation>
    <scope>NUCLEOTIDE SEQUENCE [LARGE SCALE GENOMIC DNA]</scope>
    <source>
        <strain evidence="2">cv. Yugu1</strain>
    </source>
</reference>
<dbReference type="HOGENOM" id="CLU_3176389_0_0_1"/>
<sequence>MKEPAGVTADMKKLEEWVDRPDNDQGVLSIVGFGGVGQTTGPVRFSL</sequence>
<evidence type="ECO:0000313" key="1">
    <source>
        <dbReference type="EnsemblPlants" id="KQK85600"/>
    </source>
</evidence>
<dbReference type="InParanoid" id="K4APM3"/>
<accession>K4APM3</accession>
<reference evidence="1" key="2">
    <citation type="submission" date="2018-08" db="UniProtKB">
        <authorList>
            <consortium name="EnsemblPlants"/>
        </authorList>
    </citation>
    <scope>IDENTIFICATION</scope>
    <source>
        <strain evidence="1">Yugu1</strain>
    </source>
</reference>